<keyword evidence="5 9" id="KW-0460">Magnesium</keyword>
<dbReference type="Pfam" id="PF00571">
    <property type="entry name" value="CBS"/>
    <property type="match status" value="2"/>
</dbReference>
<evidence type="ECO:0000256" key="3">
    <source>
        <dbReference type="ARBA" id="ARBA00022448"/>
    </source>
</evidence>
<keyword evidence="8" id="KW-0129">CBS domain</keyword>
<dbReference type="GO" id="GO:0015095">
    <property type="term" value="F:magnesium ion transmembrane transporter activity"/>
    <property type="evidence" value="ECO:0007669"/>
    <property type="project" value="UniProtKB-UniRule"/>
</dbReference>
<evidence type="ECO:0000313" key="12">
    <source>
        <dbReference type="Proteomes" id="UP000319746"/>
    </source>
</evidence>
<dbReference type="InterPro" id="IPR006668">
    <property type="entry name" value="Mg_transptr_MgtE_intracell_dom"/>
</dbReference>
<dbReference type="Gene3D" id="1.25.60.10">
    <property type="entry name" value="MgtE N-terminal domain-like"/>
    <property type="match status" value="1"/>
</dbReference>
<dbReference type="Proteomes" id="UP000319746">
    <property type="component" value="Unassembled WGS sequence"/>
</dbReference>
<dbReference type="GO" id="GO:0046872">
    <property type="term" value="F:metal ion binding"/>
    <property type="evidence" value="ECO:0007669"/>
    <property type="project" value="UniProtKB-KW"/>
</dbReference>
<dbReference type="PROSITE" id="PS51371">
    <property type="entry name" value="CBS"/>
    <property type="match status" value="1"/>
</dbReference>
<feature type="transmembrane region" description="Helical" evidence="9">
    <location>
        <begin position="338"/>
        <end position="356"/>
    </location>
</feature>
<dbReference type="InterPro" id="IPR038076">
    <property type="entry name" value="MgtE_N_sf"/>
</dbReference>
<dbReference type="PANTHER" id="PTHR41394">
    <property type="entry name" value="MAGNESIUM TRANSPORTER MGTE"/>
    <property type="match status" value="1"/>
</dbReference>
<dbReference type="SMART" id="SM00924">
    <property type="entry name" value="MgtE_N"/>
    <property type="match status" value="1"/>
</dbReference>
<keyword evidence="4 9" id="KW-0812">Transmembrane</keyword>
<feature type="transmembrane region" description="Helical" evidence="9">
    <location>
        <begin position="312"/>
        <end position="332"/>
    </location>
</feature>
<evidence type="ECO:0000256" key="7">
    <source>
        <dbReference type="ARBA" id="ARBA00023136"/>
    </source>
</evidence>
<evidence type="ECO:0000256" key="4">
    <source>
        <dbReference type="ARBA" id="ARBA00022692"/>
    </source>
</evidence>
<evidence type="ECO:0000256" key="1">
    <source>
        <dbReference type="ARBA" id="ARBA00004141"/>
    </source>
</evidence>
<dbReference type="Gene3D" id="1.10.357.20">
    <property type="entry name" value="SLC41 divalent cation transporters, integral membrane domain"/>
    <property type="match status" value="1"/>
</dbReference>
<keyword evidence="12" id="KW-1185">Reference proteome</keyword>
<dbReference type="NCBIfam" id="TIGR00400">
    <property type="entry name" value="mgtE"/>
    <property type="match status" value="1"/>
</dbReference>
<feature type="transmembrane region" description="Helical" evidence="9">
    <location>
        <begin position="414"/>
        <end position="438"/>
    </location>
</feature>
<keyword evidence="9" id="KW-0479">Metal-binding</keyword>
<feature type="transmembrane region" description="Helical" evidence="9">
    <location>
        <begin position="450"/>
        <end position="473"/>
    </location>
</feature>
<reference evidence="11 12" key="1">
    <citation type="submission" date="2019-06" db="EMBL/GenBank/DDBJ databases">
        <title>Sequencing the genomes of 1000 actinobacteria strains.</title>
        <authorList>
            <person name="Klenk H.-P."/>
        </authorList>
    </citation>
    <scope>NUCLEOTIDE SEQUENCE [LARGE SCALE GENOMIC DNA]</scope>
    <source>
        <strain evidence="11 12">DSM 24083</strain>
    </source>
</reference>
<evidence type="ECO:0000313" key="11">
    <source>
        <dbReference type="EMBL" id="TQL74339.1"/>
    </source>
</evidence>
<dbReference type="AlphaFoldDB" id="A0A543AP53"/>
<comment type="caution">
    <text evidence="11">The sequence shown here is derived from an EMBL/GenBank/DDBJ whole genome shotgun (WGS) entry which is preliminary data.</text>
</comment>
<dbReference type="EMBL" id="VFOU01000001">
    <property type="protein sequence ID" value="TQL74339.1"/>
    <property type="molecule type" value="Genomic_DNA"/>
</dbReference>
<organism evidence="11 12">
    <name type="scientific">Enteractinococcus coprophilus</name>
    <dbReference type="NCBI Taxonomy" id="1027633"/>
    <lineage>
        <taxon>Bacteria</taxon>
        <taxon>Bacillati</taxon>
        <taxon>Actinomycetota</taxon>
        <taxon>Actinomycetes</taxon>
        <taxon>Micrococcales</taxon>
        <taxon>Micrococcaceae</taxon>
    </lineage>
</organism>
<evidence type="ECO:0000256" key="5">
    <source>
        <dbReference type="ARBA" id="ARBA00022842"/>
    </source>
</evidence>
<comment type="similarity">
    <text evidence="2 9">Belongs to the SLC41A transporter family.</text>
</comment>
<keyword evidence="9" id="KW-1003">Cell membrane</keyword>
<dbReference type="Gene3D" id="3.10.580.10">
    <property type="entry name" value="CBS-domain"/>
    <property type="match status" value="1"/>
</dbReference>
<proteinExistence type="inferred from homology"/>
<name>A0A543AP53_9MICC</name>
<gene>
    <name evidence="11" type="ORF">FB556_0801</name>
</gene>
<dbReference type="Pfam" id="PF01769">
    <property type="entry name" value="MgtE"/>
    <property type="match status" value="1"/>
</dbReference>
<sequence>MKATYRVVAVPWSPSLICMEAVMMIHTEPQHLNQVVKEMKDHLNQDEYAEIEETINALEPVQVIKVLSRLSHRHRAIVYRLLEKDVALTVFEGLSPALQSDLLGALQEHETAEVFLEMSPAQRVWLLDELPAKVASKLLLGLDVEERNQTSTLLGYPDEAIGRRMSPRFVALEAQRTVAEARQYVDEELATAETVYYLPVVNDGRRVLGEITLRSLLRSDDAKVLKDIMRPTHTAYVTENAETVARRITRQGAFATAIVDDEQRLVGIFTLDDAARILEYEESQDVSRQGGVEALRRPYLSTPVLRLVRSRITWLLVLAIGGTLTVQVLSVFEDSLEQVTALALFVPLLIGIGGNTGNQAATTVTRALALHDVEPRDVFRVLTREVRTGFCLGLLLGTLGLVITGFIFDFDVGLIIGLTLLAICCVAASVGGVMPLIAKKIKVDPAVFSNPFISTFVDATGLIIYFLIARAILGI</sequence>
<evidence type="ECO:0000256" key="8">
    <source>
        <dbReference type="PROSITE-ProRule" id="PRU00703"/>
    </source>
</evidence>
<dbReference type="InterPro" id="IPR006667">
    <property type="entry name" value="SLC41_membr_dom"/>
</dbReference>
<dbReference type="SUPFAM" id="SSF158791">
    <property type="entry name" value="MgtE N-terminal domain-like"/>
    <property type="match status" value="1"/>
</dbReference>
<dbReference type="CDD" id="cd04606">
    <property type="entry name" value="CBS_pair_Mg_transporter"/>
    <property type="match status" value="1"/>
</dbReference>
<dbReference type="SUPFAM" id="SSF54631">
    <property type="entry name" value="CBS-domain pair"/>
    <property type="match status" value="1"/>
</dbReference>
<feature type="domain" description="CBS" evidence="10">
    <location>
        <begin position="165"/>
        <end position="228"/>
    </location>
</feature>
<dbReference type="Pfam" id="PF03448">
    <property type="entry name" value="MgtE_N"/>
    <property type="match status" value="1"/>
</dbReference>
<accession>A0A543AP53</accession>
<keyword evidence="3 9" id="KW-0813">Transport</keyword>
<evidence type="ECO:0000256" key="6">
    <source>
        <dbReference type="ARBA" id="ARBA00022989"/>
    </source>
</evidence>
<dbReference type="GO" id="GO:0005886">
    <property type="term" value="C:plasma membrane"/>
    <property type="evidence" value="ECO:0007669"/>
    <property type="project" value="UniProtKB-SubCell"/>
</dbReference>
<protein>
    <recommendedName>
        <fullName evidence="9">Magnesium transporter MgtE</fullName>
    </recommendedName>
</protein>
<dbReference type="InterPro" id="IPR006669">
    <property type="entry name" value="MgtE_transporter"/>
</dbReference>
<dbReference type="InterPro" id="IPR000644">
    <property type="entry name" value="CBS_dom"/>
</dbReference>
<dbReference type="InterPro" id="IPR036739">
    <property type="entry name" value="SLC41_membr_dom_sf"/>
</dbReference>
<evidence type="ECO:0000259" key="10">
    <source>
        <dbReference type="PROSITE" id="PS51371"/>
    </source>
</evidence>
<keyword evidence="7 9" id="KW-0472">Membrane</keyword>
<keyword evidence="6 9" id="KW-1133">Transmembrane helix</keyword>
<dbReference type="PANTHER" id="PTHR41394:SF8">
    <property type="entry name" value="MAGNESIUM TRANSPORTER MGTE"/>
    <property type="match status" value="1"/>
</dbReference>
<dbReference type="InterPro" id="IPR046342">
    <property type="entry name" value="CBS_dom_sf"/>
</dbReference>
<evidence type="ECO:0000256" key="2">
    <source>
        <dbReference type="ARBA" id="ARBA00009749"/>
    </source>
</evidence>
<feature type="transmembrane region" description="Helical" evidence="9">
    <location>
        <begin position="389"/>
        <end position="408"/>
    </location>
</feature>
<dbReference type="SUPFAM" id="SSF161093">
    <property type="entry name" value="MgtE membrane domain-like"/>
    <property type="match status" value="1"/>
</dbReference>
<comment type="function">
    <text evidence="9">Acts as a magnesium transporter.</text>
</comment>
<comment type="subcellular location">
    <subcellularLocation>
        <location evidence="9">Cell membrane</location>
        <topology evidence="9">Multi-pass membrane protein</topology>
    </subcellularLocation>
    <subcellularLocation>
        <location evidence="1">Membrane</location>
        <topology evidence="1">Multi-pass membrane protein</topology>
    </subcellularLocation>
</comment>
<evidence type="ECO:0000256" key="9">
    <source>
        <dbReference type="RuleBase" id="RU362011"/>
    </source>
</evidence>
<comment type="subunit">
    <text evidence="9">Homodimer.</text>
</comment>